<dbReference type="AlphaFoldDB" id="A0A378W298"/>
<evidence type="ECO:0000313" key="1">
    <source>
        <dbReference type="EMBL" id="SUA24594.1"/>
    </source>
</evidence>
<name>A0A378W298_NEIGO</name>
<protein>
    <submittedName>
        <fullName evidence="1">Uncharacterized protein</fullName>
    </submittedName>
</protein>
<gene>
    <name evidence="1" type="ORF">NCTC11421_02596</name>
</gene>
<proteinExistence type="predicted"/>
<dbReference type="EMBL" id="UGRI01000001">
    <property type="protein sequence ID" value="SUA24594.1"/>
    <property type="molecule type" value="Genomic_DNA"/>
</dbReference>
<sequence length="96" mass="10404">MQVEAADLSGRDIDVVGAGKIGRVRAAEEAEAVGQDFERAGAGKTLAFFIIWRTMANTRSCLRNRLAFSMPCSSANSKSLEMCRVCNSETCIINDI</sequence>
<accession>A0A378W298</accession>
<reference evidence="1" key="1">
    <citation type="submission" date="2018-06" db="EMBL/GenBank/DDBJ databases">
        <authorList>
            <consortium name="Pathogen Informatics"/>
            <person name="Doyle S."/>
        </authorList>
    </citation>
    <scope>NUCLEOTIDE SEQUENCE [LARGE SCALE GENOMIC DNA]</scope>
    <source>
        <strain evidence="1">NCTC11421</strain>
    </source>
</reference>
<organism evidence="1">
    <name type="scientific">Neisseria gonorrhoeae</name>
    <dbReference type="NCBI Taxonomy" id="485"/>
    <lineage>
        <taxon>Bacteria</taxon>
        <taxon>Pseudomonadati</taxon>
        <taxon>Pseudomonadota</taxon>
        <taxon>Betaproteobacteria</taxon>
        <taxon>Neisseriales</taxon>
        <taxon>Neisseriaceae</taxon>
        <taxon>Neisseria</taxon>
    </lineage>
</organism>